<evidence type="ECO:0000256" key="13">
    <source>
        <dbReference type="ARBA" id="ARBA00048555"/>
    </source>
</evidence>
<dbReference type="NCBIfam" id="TIGR00636">
    <property type="entry name" value="PduO_Nterm"/>
    <property type="match status" value="1"/>
</dbReference>
<evidence type="ECO:0000256" key="9">
    <source>
        <dbReference type="ARBA" id="ARBA00022840"/>
    </source>
</evidence>
<keyword evidence="6" id="KW-0963">Cytoplasm</keyword>
<dbReference type="GO" id="GO:0005737">
    <property type="term" value="C:cytoplasm"/>
    <property type="evidence" value="ECO:0007669"/>
    <property type="project" value="UniProtKB-SubCell"/>
</dbReference>
<comment type="catalytic activity">
    <reaction evidence="14 15">
        <text>2 cob(II)alamin + reduced [electron-transfer flavoprotein] + 2 ATP = 2 adenosylcob(III)alamin + 2 triphosphate + oxidized [electron-transfer flavoprotein] + 3 H(+)</text>
        <dbReference type="Rhea" id="RHEA:28671"/>
        <dbReference type="Rhea" id="RHEA-COMP:10685"/>
        <dbReference type="Rhea" id="RHEA-COMP:10686"/>
        <dbReference type="ChEBI" id="CHEBI:15378"/>
        <dbReference type="ChEBI" id="CHEBI:16304"/>
        <dbReference type="ChEBI" id="CHEBI:18036"/>
        <dbReference type="ChEBI" id="CHEBI:18408"/>
        <dbReference type="ChEBI" id="CHEBI:30616"/>
        <dbReference type="ChEBI" id="CHEBI:57692"/>
        <dbReference type="ChEBI" id="CHEBI:58307"/>
        <dbReference type="EC" id="2.5.1.17"/>
    </reaction>
</comment>
<evidence type="ECO:0000256" key="8">
    <source>
        <dbReference type="ARBA" id="ARBA00022741"/>
    </source>
</evidence>
<keyword evidence="9 15" id="KW-0067">ATP-binding</keyword>
<reference evidence="18 19" key="1">
    <citation type="submission" date="2018-06" db="EMBL/GenBank/DDBJ databases">
        <title>Draft Whole-Genome Sequence of the purple photosynthetic bacterium Rhodospeudomonas palustris XCP.</title>
        <authorList>
            <person name="Rayyan A."/>
            <person name="Meyer T.E."/>
            <person name="Kyndt J.A."/>
        </authorList>
    </citation>
    <scope>NUCLEOTIDE SEQUENCE [LARGE SCALE GENOMIC DNA]</scope>
    <source>
        <strain evidence="18 19">XCP</strain>
    </source>
</reference>
<evidence type="ECO:0000256" key="5">
    <source>
        <dbReference type="ARBA" id="ARBA00020963"/>
    </source>
</evidence>
<keyword evidence="15" id="KW-0169">Cobalamin biosynthesis</keyword>
<evidence type="ECO:0000256" key="2">
    <source>
        <dbReference type="ARBA" id="ARBA00005121"/>
    </source>
</evidence>
<comment type="pathway">
    <text evidence="2 15">Cofactor biosynthesis; adenosylcobalamin biosynthesis; adenosylcobalamin from cob(II)yrinate a,c-diamide: step 2/7.</text>
</comment>
<dbReference type="Gene3D" id="1.20.1200.10">
    <property type="entry name" value="Cobalamin adenosyltransferase-like"/>
    <property type="match status" value="1"/>
</dbReference>
<evidence type="ECO:0000256" key="11">
    <source>
        <dbReference type="ARBA" id="ARBA00033334"/>
    </source>
</evidence>
<protein>
    <recommendedName>
        <fullName evidence="5 15">Corrinoid adenosyltransferase</fullName>
        <ecNumber evidence="4 15">2.5.1.17</ecNumber>
    </recommendedName>
    <alternativeName>
        <fullName evidence="10 15">Cob(II)alamin adenosyltransferase</fullName>
    </alternativeName>
    <alternativeName>
        <fullName evidence="12 15">Cob(II)yrinic acid a,c-diamide adenosyltransferase</fullName>
    </alternativeName>
    <alternativeName>
        <fullName evidence="11 15">Cobinamide/cobalamin adenosyltransferase</fullName>
    </alternativeName>
</protein>
<keyword evidence="16" id="KW-0175">Coiled coil</keyword>
<evidence type="ECO:0000256" key="10">
    <source>
        <dbReference type="ARBA" id="ARBA00031529"/>
    </source>
</evidence>
<evidence type="ECO:0000313" key="18">
    <source>
        <dbReference type="EMBL" id="PZA10570.1"/>
    </source>
</evidence>
<dbReference type="PANTHER" id="PTHR12213">
    <property type="entry name" value="CORRINOID ADENOSYLTRANSFERASE"/>
    <property type="match status" value="1"/>
</dbReference>
<proteinExistence type="inferred from homology"/>
<dbReference type="EMBL" id="QKQS01000023">
    <property type="protein sequence ID" value="PZA10570.1"/>
    <property type="molecule type" value="Genomic_DNA"/>
</dbReference>
<keyword evidence="8 15" id="KW-0547">Nucleotide-binding</keyword>
<dbReference type="RefSeq" id="WP_110786670.1">
    <property type="nucleotide sequence ID" value="NZ_QKQS01000023.1"/>
</dbReference>
<evidence type="ECO:0000256" key="16">
    <source>
        <dbReference type="SAM" id="Coils"/>
    </source>
</evidence>
<evidence type="ECO:0000256" key="4">
    <source>
        <dbReference type="ARBA" id="ARBA00012454"/>
    </source>
</evidence>
<evidence type="ECO:0000256" key="7">
    <source>
        <dbReference type="ARBA" id="ARBA00022679"/>
    </source>
</evidence>
<comment type="similarity">
    <text evidence="3 15">Belongs to the Cob(I)alamin adenosyltransferase family.</text>
</comment>
<dbReference type="FunFam" id="1.20.1200.10:FF:000003">
    <property type="entry name" value="ATP:cob(I)alamin adenosyltransferase"/>
    <property type="match status" value="1"/>
</dbReference>
<sequence>MVVLNRIYTRTGDDGTTALGSGERRPKYDPRIAAYGTVDETNAALGVVRLHLSELPELDAMIGRIQNDLFDLGADLAVPEREGKAERLRVLSSQVERLERDIDQLNERLAPLTSFVLPGGKPAAAYLHVARTICRRAERAMVELGTRPGERITPAAVQYVNRLSDFLFVAARLANDGGARDVLWVPGQNR</sequence>
<evidence type="ECO:0000256" key="15">
    <source>
        <dbReference type="RuleBase" id="RU366026"/>
    </source>
</evidence>
<gene>
    <name evidence="18" type="ORF">DNX69_14500</name>
</gene>
<dbReference type="AlphaFoldDB" id="A0A323UGB2"/>
<evidence type="ECO:0000256" key="1">
    <source>
        <dbReference type="ARBA" id="ARBA00004496"/>
    </source>
</evidence>
<evidence type="ECO:0000256" key="14">
    <source>
        <dbReference type="ARBA" id="ARBA00048692"/>
    </source>
</evidence>
<dbReference type="GO" id="GO:0008817">
    <property type="term" value="F:corrinoid adenosyltransferase activity"/>
    <property type="evidence" value="ECO:0007669"/>
    <property type="project" value="UniProtKB-UniRule"/>
</dbReference>
<comment type="subcellular location">
    <subcellularLocation>
        <location evidence="1">Cytoplasm</location>
    </subcellularLocation>
</comment>
<evidence type="ECO:0000313" key="19">
    <source>
        <dbReference type="Proteomes" id="UP000248134"/>
    </source>
</evidence>
<evidence type="ECO:0000259" key="17">
    <source>
        <dbReference type="Pfam" id="PF01923"/>
    </source>
</evidence>
<dbReference type="EC" id="2.5.1.17" evidence="4 15"/>
<dbReference type="InterPro" id="IPR036451">
    <property type="entry name" value="CblAdoTrfase-like_sf"/>
</dbReference>
<dbReference type="Proteomes" id="UP000248134">
    <property type="component" value="Unassembled WGS sequence"/>
</dbReference>
<feature type="domain" description="Cobalamin adenosyltransferase-like" evidence="17">
    <location>
        <begin position="7"/>
        <end position="173"/>
    </location>
</feature>
<evidence type="ECO:0000256" key="12">
    <source>
        <dbReference type="ARBA" id="ARBA00033354"/>
    </source>
</evidence>
<dbReference type="UniPathway" id="UPA00148">
    <property type="reaction ID" value="UER00233"/>
</dbReference>
<dbReference type="Pfam" id="PF01923">
    <property type="entry name" value="Cob_adeno_trans"/>
    <property type="match status" value="1"/>
</dbReference>
<comment type="caution">
    <text evidence="18">The sequence shown here is derived from an EMBL/GenBank/DDBJ whole genome shotgun (WGS) entry which is preliminary data.</text>
</comment>
<dbReference type="InterPro" id="IPR029499">
    <property type="entry name" value="PduO-typ"/>
</dbReference>
<organism evidence="18 19">
    <name type="scientific">Rhodopseudomonas palustris</name>
    <dbReference type="NCBI Taxonomy" id="1076"/>
    <lineage>
        <taxon>Bacteria</taxon>
        <taxon>Pseudomonadati</taxon>
        <taxon>Pseudomonadota</taxon>
        <taxon>Alphaproteobacteria</taxon>
        <taxon>Hyphomicrobiales</taxon>
        <taxon>Nitrobacteraceae</taxon>
        <taxon>Rhodopseudomonas</taxon>
    </lineage>
</organism>
<dbReference type="PANTHER" id="PTHR12213:SF0">
    <property type="entry name" value="CORRINOID ADENOSYLTRANSFERASE MMAB"/>
    <property type="match status" value="1"/>
</dbReference>
<name>A0A323UGB2_RHOPL</name>
<accession>A0A323UGB2</accession>
<feature type="coiled-coil region" evidence="16">
    <location>
        <begin position="81"/>
        <end position="108"/>
    </location>
</feature>
<evidence type="ECO:0000256" key="3">
    <source>
        <dbReference type="ARBA" id="ARBA00007487"/>
    </source>
</evidence>
<dbReference type="InterPro" id="IPR016030">
    <property type="entry name" value="CblAdoTrfase-like"/>
</dbReference>
<keyword evidence="7 15" id="KW-0808">Transferase</keyword>
<evidence type="ECO:0000256" key="6">
    <source>
        <dbReference type="ARBA" id="ARBA00022490"/>
    </source>
</evidence>
<dbReference type="SUPFAM" id="SSF89028">
    <property type="entry name" value="Cobalamin adenosyltransferase-like"/>
    <property type="match status" value="1"/>
</dbReference>
<comment type="catalytic activity">
    <reaction evidence="13 15">
        <text>2 cob(II)yrinate a,c diamide + reduced [electron-transfer flavoprotein] + 2 ATP = 2 adenosylcob(III)yrinate a,c-diamide + 2 triphosphate + oxidized [electron-transfer flavoprotein] + 3 H(+)</text>
        <dbReference type="Rhea" id="RHEA:11528"/>
        <dbReference type="Rhea" id="RHEA-COMP:10685"/>
        <dbReference type="Rhea" id="RHEA-COMP:10686"/>
        <dbReference type="ChEBI" id="CHEBI:15378"/>
        <dbReference type="ChEBI" id="CHEBI:18036"/>
        <dbReference type="ChEBI" id="CHEBI:30616"/>
        <dbReference type="ChEBI" id="CHEBI:57692"/>
        <dbReference type="ChEBI" id="CHEBI:58307"/>
        <dbReference type="ChEBI" id="CHEBI:58503"/>
        <dbReference type="ChEBI" id="CHEBI:58537"/>
        <dbReference type="EC" id="2.5.1.17"/>
    </reaction>
</comment>
<dbReference type="GO" id="GO:0005524">
    <property type="term" value="F:ATP binding"/>
    <property type="evidence" value="ECO:0007669"/>
    <property type="project" value="UniProtKB-UniRule"/>
</dbReference>
<dbReference type="OrthoDB" id="9778896at2"/>
<dbReference type="GO" id="GO:0009236">
    <property type="term" value="P:cobalamin biosynthetic process"/>
    <property type="evidence" value="ECO:0007669"/>
    <property type="project" value="UniProtKB-UniRule"/>
</dbReference>